<sequence>MWMIPQLPARDDPNVVSEPMVLRRVELAPCIESLPDKGGGQAACPVECGQRRCKCMDEE</sequence>
<protein>
    <submittedName>
        <fullName evidence="1">Uncharacterized protein</fullName>
    </submittedName>
</protein>
<dbReference type="Proteomes" id="UP000265520">
    <property type="component" value="Unassembled WGS sequence"/>
</dbReference>
<evidence type="ECO:0000313" key="1">
    <source>
        <dbReference type="EMBL" id="MCI90769.1"/>
    </source>
</evidence>
<evidence type="ECO:0000313" key="2">
    <source>
        <dbReference type="Proteomes" id="UP000265520"/>
    </source>
</evidence>
<organism evidence="1 2">
    <name type="scientific">Trifolium medium</name>
    <dbReference type="NCBI Taxonomy" id="97028"/>
    <lineage>
        <taxon>Eukaryota</taxon>
        <taxon>Viridiplantae</taxon>
        <taxon>Streptophyta</taxon>
        <taxon>Embryophyta</taxon>
        <taxon>Tracheophyta</taxon>
        <taxon>Spermatophyta</taxon>
        <taxon>Magnoliopsida</taxon>
        <taxon>eudicotyledons</taxon>
        <taxon>Gunneridae</taxon>
        <taxon>Pentapetalae</taxon>
        <taxon>rosids</taxon>
        <taxon>fabids</taxon>
        <taxon>Fabales</taxon>
        <taxon>Fabaceae</taxon>
        <taxon>Papilionoideae</taxon>
        <taxon>50 kb inversion clade</taxon>
        <taxon>NPAAA clade</taxon>
        <taxon>Hologalegina</taxon>
        <taxon>IRL clade</taxon>
        <taxon>Trifolieae</taxon>
        <taxon>Trifolium</taxon>
    </lineage>
</organism>
<proteinExistence type="predicted"/>
<feature type="non-terminal residue" evidence="1">
    <location>
        <position position="59"/>
    </location>
</feature>
<accession>A0A392VTI8</accession>
<keyword evidence="2" id="KW-1185">Reference proteome</keyword>
<dbReference type="AlphaFoldDB" id="A0A392VTI8"/>
<reference evidence="1 2" key="1">
    <citation type="journal article" date="2018" name="Front. Plant Sci.">
        <title>Red Clover (Trifolium pratense) and Zigzag Clover (T. medium) - A Picture of Genomic Similarities and Differences.</title>
        <authorList>
            <person name="Dluhosova J."/>
            <person name="Istvanek J."/>
            <person name="Nedelnik J."/>
            <person name="Repkova J."/>
        </authorList>
    </citation>
    <scope>NUCLEOTIDE SEQUENCE [LARGE SCALE GENOMIC DNA]</scope>
    <source>
        <strain evidence="2">cv. 10/8</strain>
        <tissue evidence="1">Leaf</tissue>
    </source>
</reference>
<comment type="caution">
    <text evidence="1">The sequence shown here is derived from an EMBL/GenBank/DDBJ whole genome shotgun (WGS) entry which is preliminary data.</text>
</comment>
<name>A0A392VTI8_9FABA</name>
<dbReference type="EMBL" id="LXQA011253671">
    <property type="protein sequence ID" value="MCI90769.1"/>
    <property type="molecule type" value="Genomic_DNA"/>
</dbReference>